<evidence type="ECO:0000256" key="1">
    <source>
        <dbReference type="SAM" id="Phobius"/>
    </source>
</evidence>
<evidence type="ECO:0000313" key="2">
    <source>
        <dbReference type="EMBL" id="RQM23391.1"/>
    </source>
</evidence>
<dbReference type="VEuPathDB" id="FungiDB:H257_10214"/>
<dbReference type="GO" id="GO:0006811">
    <property type="term" value="P:monoatomic ion transport"/>
    <property type="evidence" value="ECO:0007669"/>
    <property type="project" value="InterPro"/>
</dbReference>
<protein>
    <recommendedName>
        <fullName evidence="4">Ion transport domain-containing protein</fullName>
    </recommendedName>
</protein>
<dbReference type="InterPro" id="IPR044849">
    <property type="entry name" value="CASTOR/POLLUX/SYM8-like"/>
</dbReference>
<dbReference type="AlphaFoldDB" id="A0A3R7ZAF8"/>
<keyword evidence="1" id="KW-0472">Membrane</keyword>
<accession>A0A3R7ZAF8</accession>
<gene>
    <name evidence="2" type="ORF">B5M09_003143</name>
</gene>
<keyword evidence="1" id="KW-0812">Transmembrane</keyword>
<dbReference type="Proteomes" id="UP000284702">
    <property type="component" value="Unassembled WGS sequence"/>
</dbReference>
<keyword evidence="3" id="KW-1185">Reference proteome</keyword>
<dbReference type="EMBL" id="MZMZ02002973">
    <property type="protein sequence ID" value="RQM23391.1"/>
    <property type="molecule type" value="Genomic_DNA"/>
</dbReference>
<proteinExistence type="predicted"/>
<feature type="transmembrane region" description="Helical" evidence="1">
    <location>
        <begin position="155"/>
        <end position="180"/>
    </location>
</feature>
<dbReference type="Gene3D" id="3.40.50.720">
    <property type="entry name" value="NAD(P)-binding Rossmann-like Domain"/>
    <property type="match status" value="1"/>
</dbReference>
<dbReference type="PANTHER" id="PTHR31563">
    <property type="entry name" value="ION CHANNEL POLLUX-RELATED"/>
    <property type="match status" value="1"/>
</dbReference>
<dbReference type="PANTHER" id="PTHR31563:SF10">
    <property type="entry name" value="ION CHANNEL POLLUX-RELATED"/>
    <property type="match status" value="1"/>
</dbReference>
<organism evidence="2 3">
    <name type="scientific">Aphanomyces astaci</name>
    <name type="common">Crayfish plague agent</name>
    <dbReference type="NCBI Taxonomy" id="112090"/>
    <lineage>
        <taxon>Eukaryota</taxon>
        <taxon>Sar</taxon>
        <taxon>Stramenopiles</taxon>
        <taxon>Oomycota</taxon>
        <taxon>Saprolegniomycetes</taxon>
        <taxon>Saprolegniales</taxon>
        <taxon>Verrucalvaceae</taxon>
        <taxon>Aphanomyces</taxon>
    </lineage>
</organism>
<keyword evidence="1" id="KW-1133">Transmembrane helix</keyword>
<name>A0A3R7ZAF8_APHAT</name>
<comment type="caution">
    <text evidence="2">The sequence shown here is derived from an EMBL/GenBank/DDBJ whole genome shotgun (WGS) entry which is preliminary data.</text>
</comment>
<evidence type="ECO:0000313" key="3">
    <source>
        <dbReference type="Proteomes" id="UP000284702"/>
    </source>
</evidence>
<reference evidence="2" key="1">
    <citation type="submission" date="2018-07" db="EMBL/GenBank/DDBJ databases">
        <title>Annotation of Aphanomyces astaci genome assembly.</title>
        <authorList>
            <person name="Studholme D.J."/>
        </authorList>
    </citation>
    <scope>NUCLEOTIDE SEQUENCE [LARGE SCALE GENOMIC DNA]</scope>
    <source>
        <strain evidence="2">Pc</strain>
    </source>
</reference>
<sequence>MRRAGTSLAVLAVAEADANSSINVNRSSRPILHPPFSCLDGIPVDSPPLSKCTANTSPSPSPTVPSVWLSKVARARAVFAYRFDTVLCTVRGQVALLVLTGLCLDVAMAPIAIYMSPQSYSSAIYQTILDILDPKSSSDDFAVWPSEVVVWTTRFLGLVEFMSGFIYLNVVVGFVVDLILSKMDALKQGKMGIVECNHTLVLGWNDMCLSFLHQICLANASEGGGVIVVLCDRPRHDVERQIQDALPDTIKSTIVVSHGNPLMAADLNRVSASLARSITIMATDTRTDVSDAAVLRTLLTIQSLRDGVRPPWWPEVVEFLWLTWCTQVRGHVVADVGDTDNNMLMKVVSAMSDVVVETIMTHQVLGRLIVMCSRSPSLANVHLRPPRSRKVKHGDEIIVLAEDNDTYKPSNASLAKYNPVVTLVKAPTKASPPSRMLLCGWRRELRDILRLLDGISSPNTEVHLVNATPVAKRLADLQDEGLDVAEFRRIKLTHTVANTASKRHIEELVMRSFHCMLVLSDGDREDDSLCSDSHVLATVLRLRAVELSQYAQMPLHRLSLVGFRMLAMVSESRWVASILNALLGDHGLSLDVVPASR</sequence>
<evidence type="ECO:0008006" key="4">
    <source>
        <dbReference type="Google" id="ProtNLM"/>
    </source>
</evidence>